<name>A0A1M3KUS8_9BACT</name>
<keyword evidence="1" id="KW-0472">Membrane</keyword>
<dbReference type="InterPro" id="IPR011042">
    <property type="entry name" value="6-blade_b-propeller_TolB-like"/>
</dbReference>
<dbReference type="Pfam" id="PF07676">
    <property type="entry name" value="PD40"/>
    <property type="match status" value="1"/>
</dbReference>
<reference evidence="3 4" key="1">
    <citation type="submission" date="2016-09" db="EMBL/GenBank/DDBJ databases">
        <title>Genome-resolved meta-omics ties microbial dynamics to process performance in biotechnology for thiocyanate degradation.</title>
        <authorList>
            <person name="Kantor R.S."/>
            <person name="Huddy R.J."/>
            <person name="Iyer R."/>
            <person name="Thomas B.C."/>
            <person name="Brown C.T."/>
            <person name="Anantharaman K."/>
            <person name="Tringe S."/>
            <person name="Hettich R.L."/>
            <person name="Harrison S.T."/>
            <person name="Banfield J.F."/>
        </authorList>
    </citation>
    <scope>NUCLEOTIDE SEQUENCE [LARGE SCALE GENOMIC DNA]</scope>
    <source>
        <strain evidence="3">59-99</strain>
    </source>
</reference>
<sequence length="553" mass="60505">MACAALLCVACAAPRPDRAAQDCPPPPPPPPCAPTSFTTVLFDTSSARFPHWKISIVDGASGNGHQWGLMPAGRTATLLVNGDNAGIATYHTVTRTSVTSVDTARASAAAPVMLTCVMPDRIMGDAAIHPATISNGTVTFGEPLGRPVNLDVYWDGHPVVVPASAQGSEIMVFASDRPGSYGGTDLWYTVRNGEAWSEPVNLGPAVNTPCDELSPSFASDGRKILFASAGHATAGGYDIFQAAVERPRKDSIALSDVRNIGLPVNTAADELFPWMPSDSILYYGSSQRSGDFDVYVLHRVDRVMERRVKKDTLKDDRKKPEDIARREELAKKPRTTIKGRVVNEKTSEPVVDAEVTARDEASKQVLSSTRTDTAGDYTLSVPTDTPIEVSAQSGKLFYDRTVTTIPKEQANDTVRMEKPLHLPITLFLRVNFPTAIFDAPYQNTLDSNGTETSQTWQSALDMLVRNIELSGDQLQRLILIGHTDDVDTDVNNLKLGRQRVDFIIDQLVQRGVDRSLLEGRSAGERLKPDKRKGESLDQWRKRSRRVELVKILR</sequence>
<protein>
    <recommendedName>
        <fullName evidence="2">OmpA-like domain-containing protein</fullName>
    </recommendedName>
</protein>
<dbReference type="STRING" id="1895771.BGO89_12760"/>
<dbReference type="GO" id="GO:0016020">
    <property type="term" value="C:membrane"/>
    <property type="evidence" value="ECO:0007669"/>
    <property type="project" value="UniProtKB-UniRule"/>
</dbReference>
<dbReference type="SUPFAM" id="SSF49464">
    <property type="entry name" value="Carboxypeptidase regulatory domain-like"/>
    <property type="match status" value="1"/>
</dbReference>
<dbReference type="Proteomes" id="UP000184233">
    <property type="component" value="Unassembled WGS sequence"/>
</dbReference>
<gene>
    <name evidence="3" type="ORF">BGO89_12760</name>
</gene>
<dbReference type="InterPro" id="IPR006665">
    <property type="entry name" value="OmpA-like"/>
</dbReference>
<evidence type="ECO:0000259" key="2">
    <source>
        <dbReference type="PROSITE" id="PS51123"/>
    </source>
</evidence>
<feature type="domain" description="OmpA-like" evidence="2">
    <location>
        <begin position="432"/>
        <end position="553"/>
    </location>
</feature>
<dbReference type="InterPro" id="IPR011659">
    <property type="entry name" value="WD40"/>
</dbReference>
<dbReference type="InterPro" id="IPR008969">
    <property type="entry name" value="CarboxyPept-like_regulatory"/>
</dbReference>
<dbReference type="AlphaFoldDB" id="A0A1M3KUS8"/>
<dbReference type="PROSITE" id="PS51123">
    <property type="entry name" value="OMPA_2"/>
    <property type="match status" value="1"/>
</dbReference>
<dbReference type="EMBL" id="MKVH01000025">
    <property type="protein sequence ID" value="OJX56208.1"/>
    <property type="molecule type" value="Genomic_DNA"/>
</dbReference>
<dbReference type="Pfam" id="PF13620">
    <property type="entry name" value="CarboxypepD_reg"/>
    <property type="match status" value="1"/>
</dbReference>
<proteinExistence type="predicted"/>
<dbReference type="Gene3D" id="3.30.1330.60">
    <property type="entry name" value="OmpA-like domain"/>
    <property type="match status" value="1"/>
</dbReference>
<dbReference type="Gene3D" id="2.120.10.30">
    <property type="entry name" value="TolB, C-terminal domain"/>
    <property type="match status" value="1"/>
</dbReference>
<accession>A0A1M3KUS8</accession>
<comment type="caution">
    <text evidence="3">The sequence shown here is derived from an EMBL/GenBank/DDBJ whole genome shotgun (WGS) entry which is preliminary data.</text>
</comment>
<evidence type="ECO:0000313" key="4">
    <source>
        <dbReference type="Proteomes" id="UP000184233"/>
    </source>
</evidence>
<evidence type="ECO:0000313" key="3">
    <source>
        <dbReference type="EMBL" id="OJX56208.1"/>
    </source>
</evidence>
<organism evidence="3 4">
    <name type="scientific">Candidatus Kapaibacterium thiocyanatum</name>
    <dbReference type="NCBI Taxonomy" id="1895771"/>
    <lineage>
        <taxon>Bacteria</taxon>
        <taxon>Pseudomonadati</taxon>
        <taxon>Candidatus Kapaibacteriota</taxon>
        <taxon>Candidatus Kapaibacteriia</taxon>
        <taxon>Candidatus Kapaibacteriales</taxon>
        <taxon>Candidatus Kapaibacteriaceae</taxon>
        <taxon>Candidatus Kapaibacterium</taxon>
    </lineage>
</organism>
<evidence type="ECO:0000256" key="1">
    <source>
        <dbReference type="PROSITE-ProRule" id="PRU00473"/>
    </source>
</evidence>
<dbReference type="SUPFAM" id="SSF103088">
    <property type="entry name" value="OmpA-like"/>
    <property type="match status" value="1"/>
</dbReference>
<dbReference type="InterPro" id="IPR036737">
    <property type="entry name" value="OmpA-like_sf"/>
</dbReference>